<organism evidence="1 2">
    <name type="scientific">Chiloscyllium punctatum</name>
    <name type="common">Brownbanded bambooshark</name>
    <name type="synonym">Hemiscyllium punctatum</name>
    <dbReference type="NCBI Taxonomy" id="137246"/>
    <lineage>
        <taxon>Eukaryota</taxon>
        <taxon>Metazoa</taxon>
        <taxon>Chordata</taxon>
        <taxon>Craniata</taxon>
        <taxon>Vertebrata</taxon>
        <taxon>Chondrichthyes</taxon>
        <taxon>Elasmobranchii</taxon>
        <taxon>Galeomorphii</taxon>
        <taxon>Galeoidea</taxon>
        <taxon>Orectolobiformes</taxon>
        <taxon>Hemiscylliidae</taxon>
        <taxon>Chiloscyllium</taxon>
    </lineage>
</organism>
<sequence>IAIMQQELTGLKPLLMERNQETEELLKVIADETLEVEVVKRVVETDEETANKAAQEARVIK</sequence>
<protein>
    <submittedName>
        <fullName evidence="1">Uncharacterized protein</fullName>
    </submittedName>
</protein>
<reference evidence="1 2" key="1">
    <citation type="journal article" date="2018" name="Nat. Ecol. Evol.">
        <title>Shark genomes provide insights into elasmobranch evolution and the origin of vertebrates.</title>
        <authorList>
            <person name="Hara Y"/>
            <person name="Yamaguchi K"/>
            <person name="Onimaru K"/>
            <person name="Kadota M"/>
            <person name="Koyanagi M"/>
            <person name="Keeley SD"/>
            <person name="Tatsumi K"/>
            <person name="Tanaka K"/>
            <person name="Motone F"/>
            <person name="Kageyama Y"/>
            <person name="Nozu R"/>
            <person name="Adachi N"/>
            <person name="Nishimura O"/>
            <person name="Nakagawa R"/>
            <person name="Tanegashima C"/>
            <person name="Kiyatake I"/>
            <person name="Matsumoto R"/>
            <person name="Murakumo K"/>
            <person name="Nishida K"/>
            <person name="Terakita A"/>
            <person name="Kuratani S"/>
            <person name="Sato K"/>
            <person name="Hyodo S Kuraku.S."/>
        </authorList>
    </citation>
    <scope>NUCLEOTIDE SEQUENCE [LARGE SCALE GENOMIC DNA]</scope>
</reference>
<evidence type="ECO:0000313" key="1">
    <source>
        <dbReference type="EMBL" id="GCC40367.1"/>
    </source>
</evidence>
<dbReference type="Gene3D" id="1.10.287.2610">
    <property type="match status" value="1"/>
</dbReference>
<comment type="caution">
    <text evidence="1">The sequence shown here is derived from an EMBL/GenBank/DDBJ whole genome shotgun (WGS) entry which is preliminary data.</text>
</comment>
<dbReference type="EMBL" id="BEZZ01033280">
    <property type="protein sequence ID" value="GCC40367.1"/>
    <property type="molecule type" value="Genomic_DNA"/>
</dbReference>
<gene>
    <name evidence="1" type="ORF">chiPu_0024132</name>
</gene>
<dbReference type="AlphaFoldDB" id="A0A401TCL8"/>
<keyword evidence="2" id="KW-1185">Reference proteome</keyword>
<feature type="non-terminal residue" evidence="1">
    <location>
        <position position="1"/>
    </location>
</feature>
<dbReference type="Proteomes" id="UP000287033">
    <property type="component" value="Unassembled WGS sequence"/>
</dbReference>
<accession>A0A401TCL8</accession>
<proteinExistence type="predicted"/>
<feature type="non-terminal residue" evidence="1">
    <location>
        <position position="61"/>
    </location>
</feature>
<dbReference type="OrthoDB" id="447173at2759"/>
<evidence type="ECO:0000313" key="2">
    <source>
        <dbReference type="Proteomes" id="UP000287033"/>
    </source>
</evidence>
<name>A0A401TCL8_CHIPU</name>
<dbReference type="STRING" id="137246.A0A401TCL8"/>